<sequence>MFIGGTETTSRAIEFALAHMIDKPDILKKAQQELDLIVGESNIVEESNIKDLPYLHAIMKEVIRLHPSLPLLFPHSPSESCVIGGYTVPKDKPDILKKAQQELDLIVGESNIVEESNIKDLPYLHAIMKEVLRLHPSLPLLFPHSPSESCVIGGYTVPKERFLGHKSDYNESEFIYFPFGSGRRICPGTMMAERVFMYLLSSLVHSFDWRSGEGEKIKLSEKFQTVLRKKEPLMAIPTPRLCRSFMYE</sequence>
<gene>
    <name evidence="1" type="ORF">L1987_09855</name>
</gene>
<reference evidence="1 2" key="2">
    <citation type="journal article" date="2022" name="Mol. Ecol. Resour.">
        <title>The genomes of chicory, endive, great burdock and yacon provide insights into Asteraceae paleo-polyploidization history and plant inulin production.</title>
        <authorList>
            <person name="Fan W."/>
            <person name="Wang S."/>
            <person name="Wang H."/>
            <person name="Wang A."/>
            <person name="Jiang F."/>
            <person name="Liu H."/>
            <person name="Zhao H."/>
            <person name="Xu D."/>
            <person name="Zhang Y."/>
        </authorList>
    </citation>
    <scope>NUCLEOTIDE SEQUENCE [LARGE SCALE GENOMIC DNA]</scope>
    <source>
        <strain evidence="2">cv. Yunnan</strain>
        <tissue evidence="1">Leaves</tissue>
    </source>
</reference>
<protein>
    <submittedName>
        <fullName evidence="1">Uncharacterized protein</fullName>
    </submittedName>
</protein>
<organism evidence="1 2">
    <name type="scientific">Smallanthus sonchifolius</name>
    <dbReference type="NCBI Taxonomy" id="185202"/>
    <lineage>
        <taxon>Eukaryota</taxon>
        <taxon>Viridiplantae</taxon>
        <taxon>Streptophyta</taxon>
        <taxon>Embryophyta</taxon>
        <taxon>Tracheophyta</taxon>
        <taxon>Spermatophyta</taxon>
        <taxon>Magnoliopsida</taxon>
        <taxon>eudicotyledons</taxon>
        <taxon>Gunneridae</taxon>
        <taxon>Pentapetalae</taxon>
        <taxon>asterids</taxon>
        <taxon>campanulids</taxon>
        <taxon>Asterales</taxon>
        <taxon>Asteraceae</taxon>
        <taxon>Asteroideae</taxon>
        <taxon>Heliantheae alliance</taxon>
        <taxon>Millerieae</taxon>
        <taxon>Smallanthus</taxon>
    </lineage>
</organism>
<dbReference type="EMBL" id="CM042020">
    <property type="protein sequence ID" value="KAI3822267.1"/>
    <property type="molecule type" value="Genomic_DNA"/>
</dbReference>
<reference evidence="2" key="1">
    <citation type="journal article" date="2022" name="Mol. Ecol. Resour.">
        <title>The genomes of chicory, endive, great burdock and yacon provide insights into Asteraceae palaeo-polyploidization history and plant inulin production.</title>
        <authorList>
            <person name="Fan W."/>
            <person name="Wang S."/>
            <person name="Wang H."/>
            <person name="Wang A."/>
            <person name="Jiang F."/>
            <person name="Liu H."/>
            <person name="Zhao H."/>
            <person name="Xu D."/>
            <person name="Zhang Y."/>
        </authorList>
    </citation>
    <scope>NUCLEOTIDE SEQUENCE [LARGE SCALE GENOMIC DNA]</scope>
    <source>
        <strain evidence="2">cv. Yunnan</strain>
    </source>
</reference>
<comment type="caution">
    <text evidence="1">The sequence shown here is derived from an EMBL/GenBank/DDBJ whole genome shotgun (WGS) entry which is preliminary data.</text>
</comment>
<dbReference type="Proteomes" id="UP001056120">
    <property type="component" value="Linkage Group LG03"/>
</dbReference>
<accession>A0ACB9JQG8</accession>
<evidence type="ECO:0000313" key="2">
    <source>
        <dbReference type="Proteomes" id="UP001056120"/>
    </source>
</evidence>
<name>A0ACB9JQG8_9ASTR</name>
<proteinExistence type="predicted"/>
<evidence type="ECO:0000313" key="1">
    <source>
        <dbReference type="EMBL" id="KAI3822267.1"/>
    </source>
</evidence>
<keyword evidence="2" id="KW-1185">Reference proteome</keyword>